<evidence type="ECO:0000313" key="3">
    <source>
        <dbReference type="Proteomes" id="UP000572635"/>
    </source>
</evidence>
<keyword evidence="1" id="KW-0472">Membrane</keyword>
<protein>
    <submittedName>
        <fullName evidence="2">Uncharacterized protein</fullName>
    </submittedName>
</protein>
<gene>
    <name evidence="2" type="ORF">HDA36_000595</name>
</gene>
<keyword evidence="1" id="KW-1133">Transmembrane helix</keyword>
<dbReference type="RefSeq" id="WP_184388441.1">
    <property type="nucleotide sequence ID" value="NZ_BAAAJD010000023.1"/>
</dbReference>
<evidence type="ECO:0000313" key="2">
    <source>
        <dbReference type="EMBL" id="MBB5430511.1"/>
    </source>
</evidence>
<proteinExistence type="predicted"/>
<feature type="transmembrane region" description="Helical" evidence="1">
    <location>
        <begin position="60"/>
        <end position="79"/>
    </location>
</feature>
<evidence type="ECO:0000256" key="1">
    <source>
        <dbReference type="SAM" id="Phobius"/>
    </source>
</evidence>
<feature type="transmembrane region" description="Helical" evidence="1">
    <location>
        <begin position="91"/>
        <end position="110"/>
    </location>
</feature>
<keyword evidence="3" id="KW-1185">Reference proteome</keyword>
<sequence length="162" mass="17437">MAALTYGGGSAEEVHELSEILLLLPLLYLVVAKLHRRWTTWPLLAAGFALVLGLRLVELIPLPAVLPAIALVVLVWGAADGDLFRSGTFQVQALGTLAFMAAGLAGLAIAPEAARYLVAAGWFFHGVWDLVHLRLDRAVSRSFAEWCAVIDIWIAAELLGLI</sequence>
<dbReference type="AlphaFoldDB" id="A0A7W8VBN1"/>
<organism evidence="2 3">
    <name type="scientific">Nocardiopsis composta</name>
    <dbReference type="NCBI Taxonomy" id="157465"/>
    <lineage>
        <taxon>Bacteria</taxon>
        <taxon>Bacillati</taxon>
        <taxon>Actinomycetota</taxon>
        <taxon>Actinomycetes</taxon>
        <taxon>Streptosporangiales</taxon>
        <taxon>Nocardiopsidaceae</taxon>
        <taxon>Nocardiopsis</taxon>
    </lineage>
</organism>
<name>A0A7W8VBN1_9ACTN</name>
<comment type="caution">
    <text evidence="2">The sequence shown here is derived from an EMBL/GenBank/DDBJ whole genome shotgun (WGS) entry which is preliminary data.</text>
</comment>
<keyword evidence="1" id="KW-0812">Transmembrane</keyword>
<dbReference type="EMBL" id="JACHDB010000001">
    <property type="protein sequence ID" value="MBB5430511.1"/>
    <property type="molecule type" value="Genomic_DNA"/>
</dbReference>
<dbReference type="Proteomes" id="UP000572635">
    <property type="component" value="Unassembled WGS sequence"/>
</dbReference>
<accession>A0A7W8VBN1</accession>
<reference evidence="2 3" key="1">
    <citation type="submission" date="2020-08" db="EMBL/GenBank/DDBJ databases">
        <title>Sequencing the genomes of 1000 actinobacteria strains.</title>
        <authorList>
            <person name="Klenk H.-P."/>
        </authorList>
    </citation>
    <scope>NUCLEOTIDE SEQUENCE [LARGE SCALE GENOMIC DNA]</scope>
    <source>
        <strain evidence="2 3">DSM 44551</strain>
    </source>
</reference>
<feature type="transmembrane region" description="Helical" evidence="1">
    <location>
        <begin position="38"/>
        <end position="54"/>
    </location>
</feature>